<proteinExistence type="inferred from homology"/>
<reference evidence="5 6" key="1">
    <citation type="submission" date="2019-12" db="EMBL/GenBank/DDBJ databases">
        <title>Genomic-based taxomic classification of the family Erythrobacteraceae.</title>
        <authorList>
            <person name="Xu L."/>
        </authorList>
    </citation>
    <scope>NUCLEOTIDE SEQUENCE [LARGE SCALE GENOMIC DNA]</scope>
    <source>
        <strain evidence="5 6">H32</strain>
    </source>
</reference>
<keyword evidence="2" id="KW-0547">Nucleotide-binding</keyword>
<dbReference type="Pfam" id="PF00149">
    <property type="entry name" value="Metallophos"/>
    <property type="match status" value="1"/>
</dbReference>
<evidence type="ECO:0000259" key="4">
    <source>
        <dbReference type="Pfam" id="PF02872"/>
    </source>
</evidence>
<dbReference type="PANTHER" id="PTHR11575:SF24">
    <property type="entry name" value="5'-NUCLEOTIDASE"/>
    <property type="match status" value="1"/>
</dbReference>
<dbReference type="Proteomes" id="UP000444401">
    <property type="component" value="Unassembled WGS sequence"/>
</dbReference>
<feature type="domain" description="5'-Nucleotidase C-terminal" evidence="4">
    <location>
        <begin position="401"/>
        <end position="543"/>
    </location>
</feature>
<name>A0ABW9V0B2_9SPHN</name>
<dbReference type="SUPFAM" id="SSF56300">
    <property type="entry name" value="Metallo-dependent phosphatases"/>
    <property type="match status" value="1"/>
</dbReference>
<evidence type="ECO:0000313" key="6">
    <source>
        <dbReference type="Proteomes" id="UP000444401"/>
    </source>
</evidence>
<dbReference type="InterPro" id="IPR004843">
    <property type="entry name" value="Calcineurin-like_PHP"/>
</dbReference>
<dbReference type="InterPro" id="IPR006179">
    <property type="entry name" value="5_nucleotidase/apyrase"/>
</dbReference>
<dbReference type="Pfam" id="PF02872">
    <property type="entry name" value="5_nucleotid_C"/>
    <property type="match status" value="1"/>
</dbReference>
<dbReference type="Gene3D" id="3.90.780.10">
    <property type="entry name" value="5'-Nucleotidase, C-terminal domain"/>
    <property type="match status" value="1"/>
</dbReference>
<evidence type="ECO:0000313" key="5">
    <source>
        <dbReference type="EMBL" id="MXO69584.1"/>
    </source>
</evidence>
<dbReference type="Gene3D" id="3.60.21.10">
    <property type="match status" value="1"/>
</dbReference>
<comment type="caution">
    <text evidence="5">The sequence shown here is derived from an EMBL/GenBank/DDBJ whole genome shotgun (WGS) entry which is preliminary data.</text>
</comment>
<protein>
    <submittedName>
        <fullName evidence="5">Bifunctional metallophosphatase/5'-nucleotidase</fullName>
    </submittedName>
</protein>
<dbReference type="InterPro" id="IPR036907">
    <property type="entry name" value="5'-Nucleotdase_C_sf"/>
</dbReference>
<keyword evidence="6" id="KW-1185">Reference proteome</keyword>
<organism evidence="5 6">
    <name type="scientific">Pelagerythrobacter marinus</name>
    <dbReference type="NCBI Taxonomy" id="538382"/>
    <lineage>
        <taxon>Bacteria</taxon>
        <taxon>Pseudomonadati</taxon>
        <taxon>Pseudomonadota</taxon>
        <taxon>Alphaproteobacteria</taxon>
        <taxon>Sphingomonadales</taxon>
        <taxon>Erythrobacteraceae</taxon>
        <taxon>Pelagerythrobacter</taxon>
    </lineage>
</organism>
<evidence type="ECO:0000259" key="3">
    <source>
        <dbReference type="Pfam" id="PF00149"/>
    </source>
</evidence>
<dbReference type="PROSITE" id="PS51257">
    <property type="entry name" value="PROKAR_LIPOPROTEIN"/>
    <property type="match status" value="1"/>
</dbReference>
<evidence type="ECO:0000256" key="1">
    <source>
        <dbReference type="ARBA" id="ARBA00022729"/>
    </source>
</evidence>
<dbReference type="EMBL" id="WTYO01000005">
    <property type="protein sequence ID" value="MXO69584.1"/>
    <property type="molecule type" value="Genomic_DNA"/>
</dbReference>
<dbReference type="InterPro" id="IPR008334">
    <property type="entry name" value="5'-Nucleotdase_C"/>
</dbReference>
<dbReference type="SUPFAM" id="SSF55816">
    <property type="entry name" value="5'-nucleotidase (syn. UDP-sugar hydrolase), C-terminal domain"/>
    <property type="match status" value="1"/>
</dbReference>
<gene>
    <name evidence="5" type="ORF">GRI72_12210</name>
</gene>
<comment type="similarity">
    <text evidence="2">Belongs to the 5'-nucleotidase family.</text>
</comment>
<dbReference type="PANTHER" id="PTHR11575">
    <property type="entry name" value="5'-NUCLEOTIDASE-RELATED"/>
    <property type="match status" value="1"/>
</dbReference>
<dbReference type="PRINTS" id="PR01607">
    <property type="entry name" value="APYRASEFAMLY"/>
</dbReference>
<sequence>MPSRRALAILPLIAALAACTTTRAPAPADSVTTDTAGPVTVKIVGLNDFHGNLEPLRRPIRVPLEGGESREVRAGGAAYLASAVARHRAGGDHSLVIAAGDLVGASPLVSSLFLDEPTVGAMNRMGLDFNAVGNHEFDRGWRELKRLQDGGCERHGLREPCAVERDFAGADFAFLAANVVTEGGETLFPGTAIRRFGSGERAVAVGVIGLTLKDTPSLVTPSGVAGLTFGDEAEAINARVPQLAAAGADAIVVAIHQGLEPEPGTPHTGCGAIAGPLRAILERVDPRVDLVISGHTHRSYVCDFATVDPARGFIVTSAGYGGTLLTEITLAIDPARDTVASLAARNIVVQNEGEAADPAFAVFPADGEMAAYVTRYSQAARAASTRPVGRISGPARDPGPATEETALGNLIADAQLFATRSAGAQIALMNNSGIRAPIVPGPGGTVTFGDIFAAQPFGNTLVTRSYSGSQLLALLEQQLDSDGFVQTFSVSEGFAFAYDMGRPEGSRIVSASLDGQPIDPRASYRVTMNSFLAAGGDGFTVFERGTDGVTGPVDLDAMEAYLAQAETTALPPTGRVTDLTGR</sequence>
<dbReference type="InterPro" id="IPR029052">
    <property type="entry name" value="Metallo-depent_PP-like"/>
</dbReference>
<dbReference type="RefSeq" id="WP_160734189.1">
    <property type="nucleotide sequence ID" value="NZ_WTYO01000005.1"/>
</dbReference>
<feature type="domain" description="Calcineurin-like phosphoesterase" evidence="3">
    <location>
        <begin position="42"/>
        <end position="298"/>
    </location>
</feature>
<keyword evidence="1 2" id="KW-0732">Signal</keyword>
<keyword evidence="2" id="KW-0378">Hydrolase</keyword>
<feature type="signal peptide" evidence="2">
    <location>
        <begin position="1"/>
        <end position="17"/>
    </location>
</feature>
<accession>A0ABW9V0B2</accession>
<evidence type="ECO:0000256" key="2">
    <source>
        <dbReference type="RuleBase" id="RU362119"/>
    </source>
</evidence>
<feature type="chain" id="PRO_5045014186" evidence="2">
    <location>
        <begin position="18"/>
        <end position="582"/>
    </location>
</feature>